<evidence type="ECO:0000256" key="1">
    <source>
        <dbReference type="ARBA" id="ARBA00004651"/>
    </source>
</evidence>
<protein>
    <submittedName>
        <fullName evidence="15">G-protein coupled receptor-like protein</fullName>
    </submittedName>
</protein>
<dbReference type="OrthoDB" id="10071887at2759"/>
<dbReference type="Proteomes" id="UP000288716">
    <property type="component" value="Unassembled WGS sequence"/>
</dbReference>
<evidence type="ECO:0000313" key="16">
    <source>
        <dbReference type="Proteomes" id="UP000288716"/>
    </source>
</evidence>
<feature type="transmembrane region" description="Helical" evidence="13">
    <location>
        <begin position="138"/>
        <end position="165"/>
    </location>
</feature>
<evidence type="ECO:0000313" key="15">
    <source>
        <dbReference type="EMBL" id="RWS26591.1"/>
    </source>
</evidence>
<dbReference type="GO" id="GO:0005886">
    <property type="term" value="C:plasma membrane"/>
    <property type="evidence" value="ECO:0007669"/>
    <property type="project" value="UniProtKB-SubCell"/>
</dbReference>
<dbReference type="EMBL" id="NCKV01002628">
    <property type="protein sequence ID" value="RWS26591.1"/>
    <property type="molecule type" value="Genomic_DNA"/>
</dbReference>
<keyword evidence="7 13" id="KW-0472">Membrane</keyword>
<keyword evidence="8 11" id="KW-0675">Receptor</keyword>
<keyword evidence="10 11" id="KW-0807">Transducer</keyword>
<dbReference type="SMART" id="SM01381">
    <property type="entry name" value="7TM_GPCR_Srsx"/>
    <property type="match status" value="1"/>
</dbReference>
<comment type="caution">
    <text evidence="15">The sequence shown here is derived from an EMBL/GenBank/DDBJ whole genome shotgun (WGS) entry which is preliminary data.</text>
</comment>
<evidence type="ECO:0000259" key="14">
    <source>
        <dbReference type="PROSITE" id="PS50262"/>
    </source>
</evidence>
<proteinExistence type="inferred from homology"/>
<feature type="transmembrane region" description="Helical" evidence="13">
    <location>
        <begin position="60"/>
        <end position="84"/>
    </location>
</feature>
<feature type="transmembrane region" description="Helical" evidence="13">
    <location>
        <begin position="96"/>
        <end position="118"/>
    </location>
</feature>
<reference evidence="15 16" key="1">
    <citation type="journal article" date="2018" name="Gigascience">
        <title>Genomes of trombidid mites reveal novel predicted allergens and laterally-transferred genes associated with secondary metabolism.</title>
        <authorList>
            <person name="Dong X."/>
            <person name="Chaisiri K."/>
            <person name="Xia D."/>
            <person name="Armstrong S.D."/>
            <person name="Fang Y."/>
            <person name="Donnelly M.J."/>
            <person name="Kadowaki T."/>
            <person name="McGarry J.W."/>
            <person name="Darby A.C."/>
            <person name="Makepeace B.L."/>
        </authorList>
    </citation>
    <scope>NUCLEOTIDE SEQUENCE [LARGE SCALE GENOMIC DNA]</scope>
    <source>
        <strain evidence="15">UoL-UT</strain>
    </source>
</reference>
<evidence type="ECO:0000256" key="7">
    <source>
        <dbReference type="ARBA" id="ARBA00023136"/>
    </source>
</evidence>
<evidence type="ECO:0000256" key="8">
    <source>
        <dbReference type="ARBA" id="ARBA00023170"/>
    </source>
</evidence>
<evidence type="ECO:0000256" key="10">
    <source>
        <dbReference type="ARBA" id="ARBA00023224"/>
    </source>
</evidence>
<evidence type="ECO:0000256" key="3">
    <source>
        <dbReference type="ARBA" id="ARBA00022475"/>
    </source>
</evidence>
<organism evidence="15 16">
    <name type="scientific">Leptotrombidium deliense</name>
    <dbReference type="NCBI Taxonomy" id="299467"/>
    <lineage>
        <taxon>Eukaryota</taxon>
        <taxon>Metazoa</taxon>
        <taxon>Ecdysozoa</taxon>
        <taxon>Arthropoda</taxon>
        <taxon>Chelicerata</taxon>
        <taxon>Arachnida</taxon>
        <taxon>Acari</taxon>
        <taxon>Acariformes</taxon>
        <taxon>Trombidiformes</taxon>
        <taxon>Prostigmata</taxon>
        <taxon>Anystina</taxon>
        <taxon>Parasitengona</taxon>
        <taxon>Trombiculoidea</taxon>
        <taxon>Trombiculidae</taxon>
        <taxon>Leptotrombidium</taxon>
    </lineage>
</organism>
<name>A0A443SGE3_9ACAR</name>
<dbReference type="VEuPathDB" id="VectorBase:LDEU005448"/>
<accession>A0A443SGE3</accession>
<dbReference type="PANTHER" id="PTHR24248:SF174">
    <property type="entry name" value="TYRAMINE_OCTOPAMINE RECEPTOR"/>
    <property type="match status" value="1"/>
</dbReference>
<keyword evidence="5 13" id="KW-1133">Transmembrane helix</keyword>
<keyword evidence="3" id="KW-1003">Cell membrane</keyword>
<dbReference type="STRING" id="299467.A0A443SGE3"/>
<comment type="subcellular location">
    <subcellularLocation>
        <location evidence="1">Cell membrane</location>
        <topology evidence="1">Multi-pass membrane protein</topology>
    </subcellularLocation>
</comment>
<evidence type="ECO:0000256" key="5">
    <source>
        <dbReference type="ARBA" id="ARBA00022989"/>
    </source>
</evidence>
<keyword evidence="6 11" id="KW-0297">G-protein coupled receptor</keyword>
<feature type="transmembrane region" description="Helical" evidence="13">
    <location>
        <begin position="23"/>
        <end position="48"/>
    </location>
</feature>
<dbReference type="SUPFAM" id="SSF81321">
    <property type="entry name" value="Family A G protein-coupled receptor-like"/>
    <property type="match status" value="1"/>
</dbReference>
<comment type="similarity">
    <text evidence="2 11">Belongs to the G-protein coupled receptor 1 family.</text>
</comment>
<dbReference type="PANTHER" id="PTHR24248">
    <property type="entry name" value="ADRENERGIC RECEPTOR-RELATED G-PROTEIN COUPLED RECEPTOR"/>
    <property type="match status" value="1"/>
</dbReference>
<gene>
    <name evidence="15" type="ORF">B4U80_04349</name>
</gene>
<dbReference type="Gene3D" id="1.20.1070.10">
    <property type="entry name" value="Rhodopsin 7-helix transmembrane proteins"/>
    <property type="match status" value="1"/>
</dbReference>
<dbReference type="PROSITE" id="PS50262">
    <property type="entry name" value="G_PROTEIN_RECEP_F1_2"/>
    <property type="match status" value="1"/>
</dbReference>
<dbReference type="PROSITE" id="PS00237">
    <property type="entry name" value="G_PROTEIN_RECEP_F1_1"/>
    <property type="match status" value="1"/>
</dbReference>
<evidence type="ECO:0000256" key="13">
    <source>
        <dbReference type="SAM" id="Phobius"/>
    </source>
</evidence>
<feature type="transmembrane region" description="Helical" evidence="13">
    <location>
        <begin position="181"/>
        <end position="205"/>
    </location>
</feature>
<evidence type="ECO:0000256" key="6">
    <source>
        <dbReference type="ARBA" id="ARBA00023040"/>
    </source>
</evidence>
<dbReference type="GO" id="GO:0004930">
    <property type="term" value="F:G protein-coupled receptor activity"/>
    <property type="evidence" value="ECO:0007669"/>
    <property type="project" value="UniProtKB-KW"/>
</dbReference>
<evidence type="ECO:0000256" key="4">
    <source>
        <dbReference type="ARBA" id="ARBA00022692"/>
    </source>
</evidence>
<sequence length="372" mass="42821">MNNTTEVIASASVAPEIWTPLTIISLPLVIVIILYTAISNILVIYSIFTYPPLKNCQNLLLVSLAIADISNAIFVMPLNVYWNVVSDWPFNKLGCILHLTSDSYLCTTSIFNLVAIALDRYWAIFDPINYTQKRTTKFIIEIAIIAWALALLVTVIPCSVIPAVFDIFQWSENECHYPDGYILYVTWGQFVIPMIIMCIIYYLIYKAIQRQLQSRRDRQAKPTPGNVFVEAEKEGKSSSSNDTGIETLEESSQEMREMPKSPQVIGKDSVAYERSKNQNKYVINEREKISIARERRAVRVLAIVVGVFVFCWAPYFIVDNINYFWPDEYKKIPFVIINIVYWMGYVNSACNPIIYTIFNNDFRNAFKKIFHI</sequence>
<dbReference type="PRINTS" id="PR00237">
    <property type="entry name" value="GPCRRHODOPSN"/>
</dbReference>
<feature type="transmembrane region" description="Helical" evidence="13">
    <location>
        <begin position="297"/>
        <end position="317"/>
    </location>
</feature>
<feature type="transmembrane region" description="Helical" evidence="13">
    <location>
        <begin position="332"/>
        <end position="358"/>
    </location>
</feature>
<dbReference type="InterPro" id="IPR000276">
    <property type="entry name" value="GPCR_Rhodpsn"/>
</dbReference>
<evidence type="ECO:0000256" key="11">
    <source>
        <dbReference type="RuleBase" id="RU000688"/>
    </source>
</evidence>
<feature type="region of interest" description="Disordered" evidence="12">
    <location>
        <begin position="216"/>
        <end position="244"/>
    </location>
</feature>
<evidence type="ECO:0000256" key="12">
    <source>
        <dbReference type="SAM" id="MobiDB-lite"/>
    </source>
</evidence>
<keyword evidence="9" id="KW-0325">Glycoprotein</keyword>
<evidence type="ECO:0000256" key="9">
    <source>
        <dbReference type="ARBA" id="ARBA00023180"/>
    </source>
</evidence>
<dbReference type="AlphaFoldDB" id="A0A443SGE3"/>
<keyword evidence="16" id="KW-1185">Reference proteome</keyword>
<keyword evidence="4 11" id="KW-0812">Transmembrane</keyword>
<feature type="domain" description="G-protein coupled receptors family 1 profile" evidence="14">
    <location>
        <begin position="39"/>
        <end position="355"/>
    </location>
</feature>
<evidence type="ECO:0000256" key="2">
    <source>
        <dbReference type="ARBA" id="ARBA00010663"/>
    </source>
</evidence>
<dbReference type="InterPro" id="IPR017452">
    <property type="entry name" value="GPCR_Rhodpsn_7TM"/>
</dbReference>
<dbReference type="Pfam" id="PF00001">
    <property type="entry name" value="7tm_1"/>
    <property type="match status" value="1"/>
</dbReference>